<keyword evidence="2 7" id="KW-0479">Metal-binding</keyword>
<dbReference type="HAMAP" id="MF_00152">
    <property type="entry name" value="Nfo"/>
    <property type="match status" value="1"/>
</dbReference>
<dbReference type="InterPro" id="IPR001719">
    <property type="entry name" value="AP_endonuc_2"/>
</dbReference>
<feature type="binding site" evidence="7">
    <location>
        <position position="150"/>
    </location>
    <ligand>
        <name>Zn(2+)</name>
        <dbReference type="ChEBI" id="CHEBI:29105"/>
        <label>2</label>
    </ligand>
</feature>
<dbReference type="PROSITE" id="PS00730">
    <property type="entry name" value="AP_NUCLEASE_F2_2"/>
    <property type="match status" value="1"/>
</dbReference>
<evidence type="ECO:0000256" key="3">
    <source>
        <dbReference type="ARBA" id="ARBA00022763"/>
    </source>
</evidence>
<name>A0ABN3NAH3_9ACTN</name>
<keyword evidence="3 7" id="KW-0227">DNA damage</keyword>
<evidence type="ECO:0000256" key="7">
    <source>
        <dbReference type="HAMAP-Rule" id="MF_00152"/>
    </source>
</evidence>
<proteinExistence type="inferred from homology"/>
<feature type="binding site" evidence="7">
    <location>
        <position position="266"/>
    </location>
    <ligand>
        <name>Zn(2+)</name>
        <dbReference type="ChEBI" id="CHEBI:29105"/>
        <label>2</label>
    </ligand>
</feature>
<comment type="cofactor">
    <cofactor evidence="7">
        <name>Zn(2+)</name>
        <dbReference type="ChEBI" id="CHEBI:29105"/>
    </cofactor>
    <text evidence="7">Binds 3 Zn(2+) ions.</text>
</comment>
<feature type="domain" description="Xylose isomerase-like TIM barrel" evidence="8">
    <location>
        <begin position="25"/>
        <end position="283"/>
    </location>
</feature>
<dbReference type="EMBL" id="BAAARY010000004">
    <property type="protein sequence ID" value="GAA2517501.1"/>
    <property type="molecule type" value="Genomic_DNA"/>
</dbReference>
<dbReference type="Pfam" id="PF01261">
    <property type="entry name" value="AP_endonuc_2"/>
    <property type="match status" value="1"/>
</dbReference>
<dbReference type="CDD" id="cd00019">
    <property type="entry name" value="AP2Ec"/>
    <property type="match status" value="1"/>
</dbReference>
<comment type="caution">
    <text evidence="9">The sequence shown here is derived from an EMBL/GenBank/DDBJ whole genome shotgun (WGS) entry which is preliminary data.</text>
</comment>
<evidence type="ECO:0000256" key="6">
    <source>
        <dbReference type="ARBA" id="ARBA00023204"/>
    </source>
</evidence>
<dbReference type="PROSITE" id="PS00731">
    <property type="entry name" value="AP_NUCLEASE_F2_3"/>
    <property type="match status" value="1"/>
</dbReference>
<keyword evidence="6 7" id="KW-0234">DNA repair</keyword>
<keyword evidence="5 7" id="KW-0862">Zinc</keyword>
<keyword evidence="7" id="KW-0540">Nuclease</keyword>
<dbReference type="NCBIfam" id="TIGR00587">
    <property type="entry name" value="nfo"/>
    <property type="match status" value="1"/>
</dbReference>
<dbReference type="PANTHER" id="PTHR21445:SF0">
    <property type="entry name" value="APURINIC-APYRIMIDINIC ENDONUCLEASE"/>
    <property type="match status" value="1"/>
</dbReference>
<evidence type="ECO:0000256" key="1">
    <source>
        <dbReference type="ARBA" id="ARBA00005340"/>
    </source>
</evidence>
<dbReference type="Gene3D" id="3.20.20.150">
    <property type="entry name" value="Divalent-metal-dependent TIM barrel enzymes"/>
    <property type="match status" value="1"/>
</dbReference>
<feature type="binding site" evidence="7">
    <location>
        <position position="187"/>
    </location>
    <ligand>
        <name>Zn(2+)</name>
        <dbReference type="ChEBI" id="CHEBI:29105"/>
        <label>3</label>
    </ligand>
</feature>
<sequence length="291" mass="29240">MLLTVPPIGAHVSSSGGLGRTALPAADAIGATAVQVYVGNPRGWALSEGDPDQDARFREGCLARSMPAFVHASLLVNLGSPTPATVASSVATLAHALRRGQAIGAAGVVFHAGSAVGADHAADAFRQVRAALTPLLDAAAEAGGPRLLVEPSAGGGRSLAARVEDLGPYLDAVDGHPWLGVCFDTCHAWAAGHDLATPGGMTATLDTLSATVGTDRLRLVHANDSKDACGSRRDRHENIGAGTIGPAAFGELLAHPAAAGVPLIVETPSKGTTGHLADIAALRTLAAAKCH</sequence>
<dbReference type="PANTHER" id="PTHR21445">
    <property type="entry name" value="ENDONUCLEASE IV ENDODEOXYRIBONUCLEASE IV"/>
    <property type="match status" value="1"/>
</dbReference>
<feature type="binding site" evidence="7">
    <location>
        <position position="236"/>
    </location>
    <ligand>
        <name>Zn(2+)</name>
        <dbReference type="ChEBI" id="CHEBI:29105"/>
        <label>3</label>
    </ligand>
</feature>
<protein>
    <recommendedName>
        <fullName evidence="7">Probable endonuclease 4</fullName>
        <ecNumber evidence="7">3.1.21.2</ecNumber>
    </recommendedName>
    <alternativeName>
        <fullName evidence="7">Endodeoxyribonuclease IV</fullName>
    </alternativeName>
    <alternativeName>
        <fullName evidence="7">Endonuclease IV</fullName>
    </alternativeName>
</protein>
<keyword evidence="10" id="KW-1185">Reference proteome</keyword>
<evidence type="ECO:0000259" key="8">
    <source>
        <dbReference type="Pfam" id="PF01261"/>
    </source>
</evidence>
<evidence type="ECO:0000313" key="10">
    <source>
        <dbReference type="Proteomes" id="UP001499978"/>
    </source>
</evidence>
<evidence type="ECO:0000256" key="4">
    <source>
        <dbReference type="ARBA" id="ARBA00022801"/>
    </source>
</evidence>
<comment type="similarity">
    <text evidence="1 7">Belongs to the AP endonuclease 2 family.</text>
</comment>
<keyword evidence="4 7" id="KW-0378">Hydrolase</keyword>
<keyword evidence="7" id="KW-0255">Endonuclease</keyword>
<feature type="binding site" evidence="7">
    <location>
        <position position="111"/>
    </location>
    <ligand>
        <name>Zn(2+)</name>
        <dbReference type="ChEBI" id="CHEBI:29105"/>
        <label>1</label>
    </ligand>
</feature>
<organism evidence="9 10">
    <name type="scientific">Pilimelia columellifera subsp. columellifera</name>
    <dbReference type="NCBI Taxonomy" id="706583"/>
    <lineage>
        <taxon>Bacteria</taxon>
        <taxon>Bacillati</taxon>
        <taxon>Actinomycetota</taxon>
        <taxon>Actinomycetes</taxon>
        <taxon>Micromonosporales</taxon>
        <taxon>Micromonosporaceae</taxon>
        <taxon>Pilimelia</taxon>
    </lineage>
</organism>
<dbReference type="SUPFAM" id="SSF51658">
    <property type="entry name" value="Xylose isomerase-like"/>
    <property type="match status" value="1"/>
</dbReference>
<accession>A0ABN3NAH3</accession>
<dbReference type="RefSeq" id="WP_344169759.1">
    <property type="nucleotide sequence ID" value="NZ_BAAARY010000004.1"/>
</dbReference>
<feature type="binding site" evidence="7">
    <location>
        <position position="71"/>
    </location>
    <ligand>
        <name>Zn(2+)</name>
        <dbReference type="ChEBI" id="CHEBI:29105"/>
        <label>1</label>
    </ligand>
</feature>
<dbReference type="InterPro" id="IPR013022">
    <property type="entry name" value="Xyl_isomerase-like_TIM-brl"/>
</dbReference>
<dbReference type="EC" id="3.1.21.2" evidence="7"/>
<feature type="binding site" evidence="7">
    <location>
        <position position="184"/>
    </location>
    <ligand>
        <name>Zn(2+)</name>
        <dbReference type="ChEBI" id="CHEBI:29105"/>
        <label>2</label>
    </ligand>
</feature>
<evidence type="ECO:0000313" key="9">
    <source>
        <dbReference type="EMBL" id="GAA2517501.1"/>
    </source>
</evidence>
<feature type="binding site" evidence="7">
    <location>
        <position position="221"/>
    </location>
    <ligand>
        <name>Zn(2+)</name>
        <dbReference type="ChEBI" id="CHEBI:29105"/>
        <label>2</label>
    </ligand>
</feature>
<comment type="catalytic activity">
    <reaction evidence="7">
        <text>Endonucleolytic cleavage to 5'-phosphooligonucleotide end-products.</text>
        <dbReference type="EC" id="3.1.21.2"/>
    </reaction>
</comment>
<dbReference type="InterPro" id="IPR036237">
    <property type="entry name" value="Xyl_isomerase-like_sf"/>
</dbReference>
<feature type="binding site" evidence="7">
    <location>
        <position position="150"/>
    </location>
    <ligand>
        <name>Zn(2+)</name>
        <dbReference type="ChEBI" id="CHEBI:29105"/>
        <label>1</label>
    </ligand>
</feature>
<gene>
    <name evidence="7" type="primary">nfo</name>
    <name evidence="9" type="ORF">GCM10010201_12940</name>
</gene>
<dbReference type="Proteomes" id="UP001499978">
    <property type="component" value="Unassembled WGS sequence"/>
</dbReference>
<dbReference type="SMART" id="SM00518">
    <property type="entry name" value="AP2Ec"/>
    <property type="match status" value="1"/>
</dbReference>
<evidence type="ECO:0000256" key="5">
    <source>
        <dbReference type="ARBA" id="ARBA00022833"/>
    </source>
</evidence>
<reference evidence="9 10" key="1">
    <citation type="journal article" date="2019" name="Int. J. Syst. Evol. Microbiol.">
        <title>The Global Catalogue of Microorganisms (GCM) 10K type strain sequencing project: providing services to taxonomists for standard genome sequencing and annotation.</title>
        <authorList>
            <consortium name="The Broad Institute Genomics Platform"/>
            <consortium name="The Broad Institute Genome Sequencing Center for Infectious Disease"/>
            <person name="Wu L."/>
            <person name="Ma J."/>
        </authorList>
    </citation>
    <scope>NUCLEOTIDE SEQUENCE [LARGE SCALE GENOMIC DNA]</scope>
    <source>
        <strain evidence="9 10">JCM 3367</strain>
    </source>
</reference>
<comment type="function">
    <text evidence="7">Endonuclease IV plays a role in DNA repair. It cleaves phosphodiester bonds at apurinic or apyrimidinic (AP) sites, generating a 3'-hydroxyl group and a 5'-terminal sugar phosphate.</text>
</comment>
<feature type="binding site" evidence="7">
    <location>
        <position position="234"/>
    </location>
    <ligand>
        <name>Zn(2+)</name>
        <dbReference type="ChEBI" id="CHEBI:29105"/>
        <label>3</label>
    </ligand>
</feature>
<dbReference type="InterPro" id="IPR018246">
    <property type="entry name" value="AP_endonuc_F2_Zn_BS"/>
</dbReference>
<dbReference type="PROSITE" id="PS51432">
    <property type="entry name" value="AP_NUCLEASE_F2_4"/>
    <property type="match status" value="1"/>
</dbReference>
<evidence type="ECO:0000256" key="2">
    <source>
        <dbReference type="ARBA" id="ARBA00022723"/>
    </source>
</evidence>